<evidence type="ECO:0000313" key="5">
    <source>
        <dbReference type="Proteomes" id="UP000065473"/>
    </source>
</evidence>
<proteinExistence type="predicted"/>
<dbReference type="Proteomes" id="UP000060043">
    <property type="component" value="Chromosome"/>
</dbReference>
<dbReference type="EMBL" id="CP013694">
    <property type="protein sequence ID" value="ALU30117.1"/>
    <property type="molecule type" value="Genomic_DNA"/>
</dbReference>
<name>A0A0U3GJ06_9CREN</name>
<accession>A0A0U3GJ06</accession>
<feature type="domain" description="ChsH2 rubredoxin-like zinc ribbon" evidence="1">
    <location>
        <begin position="16"/>
        <end position="46"/>
    </location>
</feature>
<reference evidence="4 5" key="1">
    <citation type="submission" date="2015-12" db="EMBL/GenBank/DDBJ databases">
        <title>A stable core within a dynamic pangenome in Sulfolobus acidocaldarius.</title>
        <authorList>
            <person name="Anderson R."/>
            <person name="Kouris A."/>
            <person name="Seward C."/>
            <person name="Campbell K."/>
            <person name="Whitaker R."/>
        </authorList>
    </citation>
    <scope>NUCLEOTIDE SEQUENCE [LARGE SCALE GENOMIC DNA]</scope>
    <source>
        <strain evidence="2 5">GG12-C01-09</strain>
        <strain evidence="3 4">NG05B_CO5_07</strain>
    </source>
</reference>
<dbReference type="Pfam" id="PF12172">
    <property type="entry name" value="zf-ChsH2"/>
    <property type="match status" value="1"/>
</dbReference>
<evidence type="ECO:0000313" key="3">
    <source>
        <dbReference type="EMBL" id="ALU30811.1"/>
    </source>
</evidence>
<dbReference type="InterPro" id="IPR052513">
    <property type="entry name" value="Thioester_dehydratase-like"/>
</dbReference>
<dbReference type="GeneID" id="14552251"/>
<dbReference type="PaxDb" id="1435377-SUSAZ_08365"/>
<dbReference type="InterPro" id="IPR012340">
    <property type="entry name" value="NA-bd_OB-fold"/>
</dbReference>
<dbReference type="STRING" id="1435377.SUSAZ_08365"/>
<dbReference type="SUPFAM" id="SSF50249">
    <property type="entry name" value="Nucleic acid-binding proteins"/>
    <property type="match status" value="1"/>
</dbReference>
<dbReference type="Gene3D" id="6.10.30.10">
    <property type="match status" value="1"/>
</dbReference>
<dbReference type="EMBL" id="CP013695">
    <property type="protein sequence ID" value="ALU30811.1"/>
    <property type="molecule type" value="Genomic_DNA"/>
</dbReference>
<protein>
    <submittedName>
        <fullName evidence="2">Nucleic acid-binding protein</fullName>
    </submittedName>
</protein>
<dbReference type="PANTHER" id="PTHR34075:SF5">
    <property type="entry name" value="BLR3430 PROTEIN"/>
    <property type="match status" value="1"/>
</dbReference>
<evidence type="ECO:0000313" key="4">
    <source>
        <dbReference type="Proteomes" id="UP000060043"/>
    </source>
</evidence>
<organism evidence="2 5">
    <name type="scientific">Sulfolobus acidocaldarius</name>
    <dbReference type="NCBI Taxonomy" id="2285"/>
    <lineage>
        <taxon>Archaea</taxon>
        <taxon>Thermoproteota</taxon>
        <taxon>Thermoprotei</taxon>
        <taxon>Sulfolobales</taxon>
        <taxon>Sulfolobaceae</taxon>
        <taxon>Sulfolobus</taxon>
    </lineage>
</organism>
<dbReference type="RefSeq" id="WP_011278566.1">
    <property type="nucleotide sequence ID" value="NZ_BHWZ01000004.1"/>
</dbReference>
<dbReference type="OrthoDB" id="9573at2157"/>
<dbReference type="OMA" id="RARLYTW"/>
<dbReference type="Proteomes" id="UP000065473">
    <property type="component" value="Chromosome"/>
</dbReference>
<evidence type="ECO:0000259" key="1">
    <source>
        <dbReference type="Pfam" id="PF12172"/>
    </source>
</evidence>
<sequence>MRYEELIKAYFDSFESERLPYIKCTKCGKVFYYPRTFCINCNSTDLQVKTSEGKGKIFTMTKFNNTIYGIVELKEGFRLYTNIIDENGKADIGVDVEVRFTVGNGGKKFPVFRVV</sequence>
<dbReference type="AlphaFoldDB" id="A0A0U3GJ06"/>
<evidence type="ECO:0000313" key="2">
    <source>
        <dbReference type="EMBL" id="ALU30117.1"/>
    </source>
</evidence>
<gene>
    <name evidence="2" type="ORF">ATY89_09340</name>
    <name evidence="3" type="ORF">ATZ20_00750</name>
</gene>
<dbReference type="PANTHER" id="PTHR34075">
    <property type="entry name" value="BLR3430 PROTEIN"/>
    <property type="match status" value="1"/>
</dbReference>
<dbReference type="InterPro" id="IPR022002">
    <property type="entry name" value="ChsH2_Znr"/>
</dbReference>